<accession>N1ZY61</accession>
<gene>
    <name evidence="1" type="ORF">C823_05703</name>
</gene>
<dbReference type="Pfam" id="PF14284">
    <property type="entry name" value="PcfJ"/>
    <property type="match status" value="1"/>
</dbReference>
<proteinExistence type="predicted"/>
<organism evidence="1 2">
    <name type="scientific">Eubacterium plexicaudatum ASF492</name>
    <dbReference type="NCBI Taxonomy" id="1235802"/>
    <lineage>
        <taxon>Bacteria</taxon>
        <taxon>Bacillati</taxon>
        <taxon>Bacillota</taxon>
        <taxon>Clostridia</taxon>
        <taxon>Eubacteriales</taxon>
        <taxon>Eubacteriaceae</taxon>
        <taxon>Eubacterium</taxon>
    </lineage>
</organism>
<evidence type="ECO:0000313" key="1">
    <source>
        <dbReference type="EMBL" id="EMZ19068.1"/>
    </source>
</evidence>
<dbReference type="Proteomes" id="UP000012589">
    <property type="component" value="Unassembled WGS sequence"/>
</dbReference>
<dbReference type="OrthoDB" id="1802755at2"/>
<dbReference type="InterPro" id="IPR025586">
    <property type="entry name" value="PcfJ"/>
</dbReference>
<evidence type="ECO:0008006" key="3">
    <source>
        <dbReference type="Google" id="ProtNLM"/>
    </source>
</evidence>
<comment type="caution">
    <text evidence="1">The sequence shown here is derived from an EMBL/GenBank/DDBJ whole genome shotgun (WGS) entry which is preliminary data.</text>
</comment>
<keyword evidence="2" id="KW-1185">Reference proteome</keyword>
<name>N1ZY61_9FIRM</name>
<dbReference type="PATRIC" id="fig|1235802.3.peg.6024"/>
<dbReference type="AlphaFoldDB" id="N1ZY61"/>
<protein>
    <recommendedName>
        <fullName evidence="3">PcfJ-like protein</fullName>
    </recommendedName>
</protein>
<dbReference type="eggNOG" id="ENOG502ZA9Z">
    <property type="taxonomic scope" value="Bacteria"/>
</dbReference>
<dbReference type="HOGENOM" id="CLU_023343_0_0_9"/>
<dbReference type="STRING" id="1235802.C823_05703"/>
<dbReference type="EMBL" id="AQFT01000178">
    <property type="protein sequence ID" value="EMZ19068.1"/>
    <property type="molecule type" value="Genomic_DNA"/>
</dbReference>
<sequence>MDKRSLSAIPRPSLTNKNKEMLLLVPHMSYLATADRQIINGEDTLAINFFHAEEKELKPAFRTFCQMDDYITQDLSTDKTKWKTGAISYLTGYLYWYQAGGNIVIASVRERNKILGFLRDFRKKNGISDHEIDIPKGAVVDSEVENRIDEYQNTIKGWKLQKRHREEKADIDLQMQKFGELPADYGQFVKDVVFDNENYIFYSKAKARAYCTKCGHEFEIRKDGLYHKKIAIWNDTDEIRHNRTVRCPYCNKYLTCKSEGMGRKDLFTVQWSVLVQKYGEEVLVRYFCHTKDFQDDFHNPEVKSIEKFRTVHSADKSRDFEWHRYKSTAEIRWCNFKDRSYGYFQPPRMDVPRSVVLYNRNLLETVAGTCMKYSAVDIYVNNVAETVHVSGGSRYIGQGGNILAEPWCIDWYFNSYRKAPYLEQLLKVGFYKIAQEVLKERNRPEFKNGRTVTETLGINRLQFHMLRQIGDPSIREVMILRYAGKIRKEDFETLRYIPDDGYDKMYEKYLDMRQYTTIYKLKKYFGKQKIIHDRDYFDYVKWLEEMGYDLHNEFNLYPRDFQMAHDEKSKEHLRVQDQKAAEEIRRFNSILKKLREEVSDIDPVNLRVKGLFIRLPENLEELKKEGECLHHCVGNYRDKVAKGETMIFFIRREEEPEKPYFTLEWKGKVLQCRGFHNCDMTPEVKAFAMLFQKKMEEYENAPQKHRKAG</sequence>
<evidence type="ECO:0000313" key="2">
    <source>
        <dbReference type="Proteomes" id="UP000012589"/>
    </source>
</evidence>
<reference evidence="1 2" key="1">
    <citation type="journal article" date="2014" name="Genome Announc.">
        <title>Draft genome sequences of the altered schaedler flora, a defined bacterial community from gnotobiotic mice.</title>
        <authorList>
            <person name="Wannemuehler M.J."/>
            <person name="Overstreet A.M."/>
            <person name="Ward D.V."/>
            <person name="Phillips G.J."/>
        </authorList>
    </citation>
    <scope>NUCLEOTIDE SEQUENCE [LARGE SCALE GENOMIC DNA]</scope>
    <source>
        <strain evidence="1 2">ASF492</strain>
    </source>
</reference>